<sequence>MDTISEMRPKDGMLVQMLSLNQSHEMNKKEPGRSQKSHRDKEQMKVLELKPIVKEQLCLTSNHDVIESNKAMACRIPKNFHEQIHWNQV</sequence>
<feature type="region of interest" description="Disordered" evidence="1">
    <location>
        <begin position="22"/>
        <end position="42"/>
    </location>
</feature>
<comment type="caution">
    <text evidence="2">The sequence shown here is derived from an EMBL/GenBank/DDBJ whole genome shotgun (WGS) entry which is preliminary data.</text>
</comment>
<reference evidence="3" key="1">
    <citation type="journal article" date="2019" name="Int. J. Syst. Evol. Microbiol.">
        <title>The Global Catalogue of Microorganisms (GCM) 10K type strain sequencing project: providing services to taxonomists for standard genome sequencing and annotation.</title>
        <authorList>
            <consortium name="The Broad Institute Genomics Platform"/>
            <consortium name="The Broad Institute Genome Sequencing Center for Infectious Disease"/>
            <person name="Wu L."/>
            <person name="Ma J."/>
        </authorList>
    </citation>
    <scope>NUCLEOTIDE SEQUENCE [LARGE SCALE GENOMIC DNA]</scope>
    <source>
        <strain evidence="3">DT43</strain>
    </source>
</reference>
<evidence type="ECO:0000313" key="2">
    <source>
        <dbReference type="EMBL" id="MFC5631572.1"/>
    </source>
</evidence>
<dbReference type="EMBL" id="JBHSOJ010000022">
    <property type="protein sequence ID" value="MFC5631572.1"/>
    <property type="molecule type" value="Genomic_DNA"/>
</dbReference>
<feature type="compositionally biased region" description="Basic and acidic residues" evidence="1">
    <location>
        <begin position="25"/>
        <end position="42"/>
    </location>
</feature>
<accession>A0ABW0UDE8</accession>
<organism evidence="2 3">
    <name type="scientific">Streptococcus caledonicus</name>
    <dbReference type="NCBI Taxonomy" id="2614158"/>
    <lineage>
        <taxon>Bacteria</taxon>
        <taxon>Bacillati</taxon>
        <taxon>Bacillota</taxon>
        <taxon>Bacilli</taxon>
        <taxon>Lactobacillales</taxon>
        <taxon>Streptococcaceae</taxon>
        <taxon>Streptococcus</taxon>
    </lineage>
</organism>
<dbReference type="Proteomes" id="UP001596110">
    <property type="component" value="Unassembled WGS sequence"/>
</dbReference>
<keyword evidence="3" id="KW-1185">Reference proteome</keyword>
<gene>
    <name evidence="2" type="ORF">ACFPQ3_08300</name>
</gene>
<evidence type="ECO:0000256" key="1">
    <source>
        <dbReference type="SAM" id="MobiDB-lite"/>
    </source>
</evidence>
<proteinExistence type="predicted"/>
<name>A0ABW0UDE8_9STRE</name>
<protein>
    <submittedName>
        <fullName evidence="2">Uncharacterized protein</fullName>
    </submittedName>
</protein>
<dbReference type="RefSeq" id="WP_156806699.1">
    <property type="nucleotide sequence ID" value="NZ_JBHSOJ010000022.1"/>
</dbReference>
<evidence type="ECO:0000313" key="3">
    <source>
        <dbReference type="Proteomes" id="UP001596110"/>
    </source>
</evidence>